<evidence type="ECO:0000259" key="1">
    <source>
        <dbReference type="Pfam" id="PF12697"/>
    </source>
</evidence>
<dbReference type="PROSITE" id="PS51318">
    <property type="entry name" value="TAT"/>
    <property type="match status" value="1"/>
</dbReference>
<dbReference type="RefSeq" id="WP_129404588.1">
    <property type="nucleotide sequence ID" value="NZ_SBKP01000010.1"/>
</dbReference>
<dbReference type="InterPro" id="IPR029058">
    <property type="entry name" value="AB_hydrolase_fold"/>
</dbReference>
<gene>
    <name evidence="2" type="ORF">EQG66_10740</name>
</gene>
<dbReference type="EMBL" id="SBKP01000010">
    <property type="protein sequence ID" value="RXR28227.1"/>
    <property type="molecule type" value="Genomic_DNA"/>
</dbReference>
<accession>A0A4Q1KFH9</accession>
<keyword evidence="3" id="KW-1185">Reference proteome</keyword>
<dbReference type="GO" id="GO:0016787">
    <property type="term" value="F:hydrolase activity"/>
    <property type="evidence" value="ECO:0007669"/>
    <property type="project" value="UniProtKB-KW"/>
</dbReference>
<dbReference type="InterPro" id="IPR006311">
    <property type="entry name" value="TAT_signal"/>
</dbReference>
<keyword evidence="2" id="KW-0378">Hydrolase</keyword>
<comment type="caution">
    <text evidence="2">The sequence shown here is derived from an EMBL/GenBank/DDBJ whole genome shotgun (WGS) entry which is preliminary data.</text>
</comment>
<organism evidence="2 3">
    <name type="scientific">Sphingobium fluviale</name>
    <dbReference type="NCBI Taxonomy" id="2506423"/>
    <lineage>
        <taxon>Bacteria</taxon>
        <taxon>Pseudomonadati</taxon>
        <taxon>Pseudomonadota</taxon>
        <taxon>Alphaproteobacteria</taxon>
        <taxon>Sphingomonadales</taxon>
        <taxon>Sphingomonadaceae</taxon>
        <taxon>Sphingobium</taxon>
    </lineage>
</organism>
<evidence type="ECO:0000313" key="3">
    <source>
        <dbReference type="Proteomes" id="UP000290958"/>
    </source>
</evidence>
<reference evidence="3" key="1">
    <citation type="submission" date="2019-01" db="EMBL/GenBank/DDBJ databases">
        <title>Cytophagaceae bacterium strain CAR-16.</title>
        <authorList>
            <person name="Chen W.-M."/>
        </authorList>
    </citation>
    <scope>NUCLEOTIDE SEQUENCE [LARGE SCALE GENOMIC DNA]</scope>
    <source>
        <strain evidence="3">CHR27</strain>
    </source>
</reference>
<protein>
    <submittedName>
        <fullName evidence="2">Alpha/beta hydrolase</fullName>
    </submittedName>
</protein>
<dbReference type="Gene3D" id="3.40.50.1820">
    <property type="entry name" value="alpha/beta hydrolase"/>
    <property type="match status" value="1"/>
</dbReference>
<evidence type="ECO:0000313" key="2">
    <source>
        <dbReference type="EMBL" id="RXR28227.1"/>
    </source>
</evidence>
<dbReference type="SUPFAM" id="SSF53474">
    <property type="entry name" value="alpha/beta-Hydrolases"/>
    <property type="match status" value="1"/>
</dbReference>
<dbReference type="AlphaFoldDB" id="A0A4Q1KFH9"/>
<dbReference type="InterPro" id="IPR050228">
    <property type="entry name" value="Carboxylesterase_BioH"/>
</dbReference>
<proteinExistence type="predicted"/>
<dbReference type="Pfam" id="PF12697">
    <property type="entry name" value="Abhydrolase_6"/>
    <property type="match status" value="1"/>
</dbReference>
<dbReference type="PANTHER" id="PTHR43194">
    <property type="entry name" value="HYDROLASE ALPHA/BETA FOLD FAMILY"/>
    <property type="match status" value="1"/>
</dbReference>
<dbReference type="OrthoDB" id="7172093at2"/>
<name>A0A4Q1KFH9_9SPHN</name>
<dbReference type="Proteomes" id="UP000290958">
    <property type="component" value="Unassembled WGS sequence"/>
</dbReference>
<sequence>MIDKAAEFDGTRRAVIRGALGAAAYGVLGSLGGRATANAPFTSQRIGVILRGDLKAGGRDILLIPGLASSPAIWASLVKRLSGHRLHLVHVSGFAKRPAGANAAGPLLDPLTADLARYINTHGLRAPAIIGHSMGGTVALMLGLRPDVKPARIMVVDMLPDGAAMLGGTAQGYGYLATQLNGYFTGTKAGRQMLTDMVRQTPGGRDSDPRVIAQALTELAQTDLTAKLRALACPLTVVPALPGTPRLDRAQLQRFKAAYAGVKALTLTGIGPSAHQIMLDHPEKFTAAVRKFLG</sequence>
<dbReference type="InterPro" id="IPR000073">
    <property type="entry name" value="AB_hydrolase_1"/>
</dbReference>
<dbReference type="PANTHER" id="PTHR43194:SF2">
    <property type="entry name" value="PEROXISOMAL MEMBRANE PROTEIN LPX1"/>
    <property type="match status" value="1"/>
</dbReference>
<feature type="domain" description="AB hydrolase-1" evidence="1">
    <location>
        <begin position="61"/>
        <end position="287"/>
    </location>
</feature>